<evidence type="ECO:0000256" key="3">
    <source>
        <dbReference type="PROSITE-ProRule" id="PRU00221"/>
    </source>
</evidence>
<protein>
    <submittedName>
        <fullName evidence="6">WD repeat-containing protein 59</fullName>
    </submittedName>
</protein>
<evidence type="ECO:0000313" key="7">
    <source>
        <dbReference type="Proteomes" id="UP000198287"/>
    </source>
</evidence>
<organism evidence="6 7">
    <name type="scientific">Folsomia candida</name>
    <name type="common">Springtail</name>
    <dbReference type="NCBI Taxonomy" id="158441"/>
    <lineage>
        <taxon>Eukaryota</taxon>
        <taxon>Metazoa</taxon>
        <taxon>Ecdysozoa</taxon>
        <taxon>Arthropoda</taxon>
        <taxon>Hexapoda</taxon>
        <taxon>Collembola</taxon>
        <taxon>Entomobryomorpha</taxon>
        <taxon>Isotomoidea</taxon>
        <taxon>Isotomidae</taxon>
        <taxon>Proisotominae</taxon>
        <taxon>Folsomia</taxon>
    </lineage>
</organism>
<reference evidence="6 7" key="1">
    <citation type="submission" date="2015-12" db="EMBL/GenBank/DDBJ databases">
        <title>The genome of Folsomia candida.</title>
        <authorList>
            <person name="Faddeeva A."/>
            <person name="Derks M.F."/>
            <person name="Anvar Y."/>
            <person name="Smit S."/>
            <person name="Van Straalen N."/>
            <person name="Roelofs D."/>
        </authorList>
    </citation>
    <scope>NUCLEOTIDE SEQUENCE [LARGE SCALE GENOMIC DNA]</scope>
    <source>
        <strain evidence="6 7">VU population</strain>
        <tissue evidence="6">Whole body</tissue>
    </source>
</reference>
<evidence type="ECO:0000259" key="5">
    <source>
        <dbReference type="Pfam" id="PF17120"/>
    </source>
</evidence>
<evidence type="ECO:0000256" key="4">
    <source>
        <dbReference type="SAM" id="MobiDB-lite"/>
    </source>
</evidence>
<dbReference type="EMBL" id="LNIX01000008">
    <property type="protein sequence ID" value="OXA50835.1"/>
    <property type="molecule type" value="Genomic_DNA"/>
</dbReference>
<dbReference type="Pfam" id="PF00400">
    <property type="entry name" value="WD40"/>
    <property type="match status" value="1"/>
</dbReference>
<comment type="caution">
    <text evidence="6">The sequence shown here is derived from an EMBL/GenBank/DDBJ whole genome shotgun (WGS) entry which is preliminary data.</text>
</comment>
<evidence type="ECO:0000256" key="2">
    <source>
        <dbReference type="ARBA" id="ARBA00022737"/>
    </source>
</evidence>
<dbReference type="PANTHER" id="PTHR46170:SF1">
    <property type="entry name" value="GATOR COMPLEX PROTEIN WDR59"/>
    <property type="match status" value="1"/>
</dbReference>
<dbReference type="InterPro" id="IPR019775">
    <property type="entry name" value="WD40_repeat_CS"/>
</dbReference>
<dbReference type="Proteomes" id="UP000198287">
    <property type="component" value="Unassembled WGS sequence"/>
</dbReference>
<dbReference type="STRING" id="158441.A0A226DZC3"/>
<dbReference type="OMA" id="WQIVELC"/>
<keyword evidence="2" id="KW-0677">Repeat</keyword>
<dbReference type="PROSITE" id="PS50294">
    <property type="entry name" value="WD_REPEATS_REGION"/>
    <property type="match status" value="1"/>
</dbReference>
<evidence type="ECO:0000256" key="1">
    <source>
        <dbReference type="ARBA" id="ARBA00022574"/>
    </source>
</evidence>
<dbReference type="OrthoDB" id="311712at2759"/>
<dbReference type="InterPro" id="IPR036322">
    <property type="entry name" value="WD40_repeat_dom_sf"/>
</dbReference>
<dbReference type="GO" id="GO:0005774">
    <property type="term" value="C:vacuolar membrane"/>
    <property type="evidence" value="ECO:0007669"/>
    <property type="project" value="TreeGrafter"/>
</dbReference>
<dbReference type="InterPro" id="IPR001680">
    <property type="entry name" value="WD40_rpt"/>
</dbReference>
<dbReference type="Gene3D" id="2.130.10.10">
    <property type="entry name" value="YVTN repeat-like/Quinoprotein amine dehydrogenase"/>
    <property type="match status" value="1"/>
</dbReference>
<sequence length="1101" mass="120624">MANRYGSESFAIEFRDLQATTLCLDKTGNFALLAGRKYLAVLGLEETSTDKLLVRVPYGGKYEISSAQWCKGEDKQVAIASSQRCDIYELTDAAELKCAIRLKGHTRVITDLDWCSLNPSLLASSSFDSYVHIWDIRARNSGSADKPQFSLSALDGASQVRWNRVCEDILASCDGGHVKIWDLRKPNTPSEFIAAHASKINGLEWANSDTVITAAQDCTVKFSKLSDNKGTSASNKGPILSLTAPVWRARPAPFGRGVVTQCVPILRRDSGLLSLWDWKQHFASPIFTFQAYDIIEFAWRKTKNYDLITWSRDQTLRVWTLPREIVQLCGGDDEENPIRDVMSTSHDQATFIAEEDEETTEAGVELAMEEDLEVEEEEQEQEESPPPTPQKTSTPTSTMTIRNKRTAATLERGNRSRKSSSPSPLNRRDFLKAEFEKVEQEKPENINFDQIELDKGLIRFSWSSKSKPGENKVRGVTAGILASFANGYPAVSPTFLVTNASSEVDKNDVVKSLKNLALHYSKKNEQCLAKCVEQFCTIMSSIKTLEDIEEGYFGNVRGVSNVPFPRTSENEDIFRHRDRRHHHNHHRPRHDKKRAGLVTLFDVSPLLPFNLKLAEDYKHIVPTPGHRKAACDINLSVSFAQKKHLVANIWQAAGIISTFASPEEMQNSRNGDDQYGNGIVVGSELIPAAAINDMTFEEEEEINWLAYHPLGCELIHMMITHSAQFGDVQTAATLAGLFTSKEHLPSVGSDYVGQFKKGGGGQGHRQTVPRLTVPKWWTKGTGSPYHTVHGSDTHGIVGGFNYNVNPLLSAETFFRQHRSNSWSDSLDDIKTLQLLHGVGEGPMSNGGTASAMSTGGGGGGGDGPSYHSSSGGIQIQGSNKNNTPNKNGGRGGHSHHGGGGGVGGGVISDAATNGAMMVLANNNNNIGDAAMNGDGSAMVRLGGTVVCISKQLIPVGKGVVLDGSLHRFYDRYKKSYAEILFRWGLLQQRAEILKNLTEISESNTITRMGVDFSILCRSCGETSKTPYCFHCKRIVSICSICHTPAKGLSTFCPLCGHGGHANHVLSWFTDKKVCPAGCGCLCITEIRCGTATPLINKTRSS</sequence>
<dbReference type="GO" id="GO:0035859">
    <property type="term" value="C:Seh1-associated complex"/>
    <property type="evidence" value="ECO:0007669"/>
    <property type="project" value="TreeGrafter"/>
</dbReference>
<name>A0A226DZC3_FOLCA</name>
<dbReference type="SUPFAM" id="SSF50978">
    <property type="entry name" value="WD40 repeat-like"/>
    <property type="match status" value="1"/>
</dbReference>
<dbReference type="InterPro" id="IPR049567">
    <property type="entry name" value="WDR59-like"/>
</dbReference>
<keyword evidence="7" id="KW-1185">Reference proteome</keyword>
<feature type="repeat" description="WD" evidence="3">
    <location>
        <begin position="102"/>
        <end position="144"/>
    </location>
</feature>
<gene>
    <name evidence="6" type="ORF">Fcan01_14171</name>
</gene>
<proteinExistence type="predicted"/>
<dbReference type="GO" id="GO:0034198">
    <property type="term" value="P:cellular response to amino acid starvation"/>
    <property type="evidence" value="ECO:0007669"/>
    <property type="project" value="TreeGrafter"/>
</dbReference>
<feature type="region of interest" description="Disordered" evidence="4">
    <location>
        <begin position="371"/>
        <end position="428"/>
    </location>
</feature>
<accession>A0A226DZC3</accession>
<dbReference type="GO" id="GO:1904263">
    <property type="term" value="P:positive regulation of TORC1 signaling"/>
    <property type="evidence" value="ECO:0007669"/>
    <property type="project" value="TreeGrafter"/>
</dbReference>
<feature type="domain" description="WDR59/RTC1-like RING zinc finger" evidence="5">
    <location>
        <begin position="1036"/>
        <end position="1084"/>
    </location>
</feature>
<dbReference type="PROSITE" id="PS50082">
    <property type="entry name" value="WD_REPEATS_2"/>
    <property type="match status" value="1"/>
</dbReference>
<feature type="compositionally biased region" description="Gly residues" evidence="4">
    <location>
        <begin position="854"/>
        <end position="863"/>
    </location>
</feature>
<dbReference type="AlphaFoldDB" id="A0A226DZC3"/>
<evidence type="ECO:0000313" key="6">
    <source>
        <dbReference type="EMBL" id="OXA50835.1"/>
    </source>
</evidence>
<dbReference type="PROSITE" id="PS00678">
    <property type="entry name" value="WD_REPEATS_1"/>
    <property type="match status" value="1"/>
</dbReference>
<feature type="compositionally biased region" description="Low complexity" evidence="4">
    <location>
        <begin position="864"/>
        <end position="878"/>
    </location>
</feature>
<feature type="region of interest" description="Disordered" evidence="4">
    <location>
        <begin position="840"/>
        <end position="905"/>
    </location>
</feature>
<keyword evidence="1 3" id="KW-0853">WD repeat</keyword>
<dbReference type="InterPro" id="IPR015943">
    <property type="entry name" value="WD40/YVTN_repeat-like_dom_sf"/>
</dbReference>
<dbReference type="PANTHER" id="PTHR46170">
    <property type="entry name" value="GATOR COMPLEX PROTEIN WDR59"/>
    <property type="match status" value="1"/>
</dbReference>
<dbReference type="InterPro" id="IPR049566">
    <property type="entry name" value="WDR59_RTC1-like_RING_Znf"/>
</dbReference>
<dbReference type="SMART" id="SM00320">
    <property type="entry name" value="WD40"/>
    <property type="match status" value="4"/>
</dbReference>
<dbReference type="Pfam" id="PF17120">
    <property type="entry name" value="zf-RING_16"/>
    <property type="match status" value="1"/>
</dbReference>
<feature type="compositionally biased region" description="Acidic residues" evidence="4">
    <location>
        <begin position="371"/>
        <end position="383"/>
    </location>
</feature>
<dbReference type="GO" id="GO:0035591">
    <property type="term" value="F:signaling adaptor activity"/>
    <property type="evidence" value="ECO:0007669"/>
    <property type="project" value="TreeGrafter"/>
</dbReference>